<dbReference type="AlphaFoldDB" id="A0A1J5R5I0"/>
<evidence type="ECO:0000259" key="2">
    <source>
        <dbReference type="Pfam" id="PF05707"/>
    </source>
</evidence>
<sequence>MITIITGVPGMGKTALVVQMLLEEEKKAQRPLFVMGIPSLLIEHVPAPPVIEWTHPVPDKDDPELLLQYYSFPPNSILIVDEAQRVFRARSSGSKVPNHVQALETHRHTGLDIWLLTQKPHLIDSNVRELCGRHIHIRDSILGRRLYEWPEYRDVGNISNLKDAVKRRYSPPKEAFAYYKSAEIHTKQSRRHHQVFYFLALSLIVFIYFGYSSYKRFADHLKPKPNATSHDGTVKNSDVFDVSHSLPDKDKQLANQPLPVIQHPYIGFDFVIKGTVKNHRFNRTYYQLVKDDKRIFTNDEELKKLGYGITQTNDCSAFLYFNGAQIVASCNTDDIGGARLRATSGGVVAHSDFEPDVKPSPLIDSSNFTASPST</sequence>
<gene>
    <name evidence="3" type="ORF">GALL_269500</name>
</gene>
<dbReference type="Pfam" id="PF05707">
    <property type="entry name" value="Zot"/>
    <property type="match status" value="1"/>
</dbReference>
<dbReference type="Gene3D" id="3.40.50.300">
    <property type="entry name" value="P-loop containing nucleotide triphosphate hydrolases"/>
    <property type="match status" value="1"/>
</dbReference>
<evidence type="ECO:0000256" key="1">
    <source>
        <dbReference type="SAM" id="Phobius"/>
    </source>
</evidence>
<dbReference type="InterPro" id="IPR027417">
    <property type="entry name" value="P-loop_NTPase"/>
</dbReference>
<keyword evidence="1" id="KW-0472">Membrane</keyword>
<organism evidence="3">
    <name type="scientific">mine drainage metagenome</name>
    <dbReference type="NCBI Taxonomy" id="410659"/>
    <lineage>
        <taxon>unclassified sequences</taxon>
        <taxon>metagenomes</taxon>
        <taxon>ecological metagenomes</taxon>
    </lineage>
</organism>
<evidence type="ECO:0000313" key="3">
    <source>
        <dbReference type="EMBL" id="OIQ91153.1"/>
    </source>
</evidence>
<feature type="domain" description="Zona occludens toxin N-terminal" evidence="2">
    <location>
        <begin position="1"/>
        <end position="183"/>
    </location>
</feature>
<dbReference type="EMBL" id="MLJW01000268">
    <property type="protein sequence ID" value="OIQ91153.1"/>
    <property type="molecule type" value="Genomic_DNA"/>
</dbReference>
<reference evidence="3" key="1">
    <citation type="submission" date="2016-10" db="EMBL/GenBank/DDBJ databases">
        <title>Sequence of Gallionella enrichment culture.</title>
        <authorList>
            <person name="Poehlein A."/>
            <person name="Muehling M."/>
            <person name="Daniel R."/>
        </authorList>
    </citation>
    <scope>NUCLEOTIDE SEQUENCE</scope>
</reference>
<accession>A0A1J5R5I0</accession>
<proteinExistence type="predicted"/>
<name>A0A1J5R5I0_9ZZZZ</name>
<feature type="transmembrane region" description="Helical" evidence="1">
    <location>
        <begin position="195"/>
        <end position="214"/>
    </location>
</feature>
<protein>
    <submittedName>
        <fullName evidence="3">Zonular occludens toxin (Zot)</fullName>
    </submittedName>
</protein>
<keyword evidence="1" id="KW-1133">Transmembrane helix</keyword>
<keyword evidence="1" id="KW-0812">Transmembrane</keyword>
<dbReference type="InterPro" id="IPR008900">
    <property type="entry name" value="Zot_N"/>
</dbReference>
<dbReference type="SUPFAM" id="SSF52540">
    <property type="entry name" value="P-loop containing nucleoside triphosphate hydrolases"/>
    <property type="match status" value="1"/>
</dbReference>
<comment type="caution">
    <text evidence="3">The sequence shown here is derived from an EMBL/GenBank/DDBJ whole genome shotgun (WGS) entry which is preliminary data.</text>
</comment>